<gene>
    <name evidence="1" type="ORF">LX97_01647</name>
</gene>
<protein>
    <recommendedName>
        <fullName evidence="3">Lipoprotein</fullName>
    </recommendedName>
</protein>
<organism evidence="1 2">
    <name type="scientific">Nonlabens dokdonensis</name>
    <dbReference type="NCBI Taxonomy" id="328515"/>
    <lineage>
        <taxon>Bacteria</taxon>
        <taxon>Pseudomonadati</taxon>
        <taxon>Bacteroidota</taxon>
        <taxon>Flavobacteriia</taxon>
        <taxon>Flavobacteriales</taxon>
        <taxon>Flavobacteriaceae</taxon>
        <taxon>Nonlabens</taxon>
    </lineage>
</organism>
<keyword evidence="2" id="KW-1185">Reference proteome</keyword>
<evidence type="ECO:0008006" key="3">
    <source>
        <dbReference type="Google" id="ProtNLM"/>
    </source>
</evidence>
<dbReference type="RefSeq" id="WP_146250779.1">
    <property type="nucleotide sequence ID" value="NZ_QKZR01000002.1"/>
</dbReference>
<dbReference type="Proteomes" id="UP000248584">
    <property type="component" value="Unassembled WGS sequence"/>
</dbReference>
<name>A0ABX5PY59_9FLAO</name>
<proteinExistence type="predicted"/>
<evidence type="ECO:0000313" key="1">
    <source>
        <dbReference type="EMBL" id="PZX40874.1"/>
    </source>
</evidence>
<sequence length="210" mass="24454">MKLTFINLAIILLIICCICSCDNYKKVQNNEEYLNVKIDSKLQDSLAFTLCQMYGADQMLRTSKGFNNKWDLLIWPTDSTLFENLSQIVRKHGYPREELLGEKYMTQECVSSAAYAILLHSPHRLINEKEYLNLYLDEVKDDRLELSVLLEVLDKPNFFKRDEEGDRKLVYGSNWGKPCLKNRKLSDSLRKEIGLAPLNLEDFIDCSKEK</sequence>
<comment type="caution">
    <text evidence="1">The sequence shown here is derived from an EMBL/GenBank/DDBJ whole genome shotgun (WGS) entry which is preliminary data.</text>
</comment>
<dbReference type="EMBL" id="QKZR01000002">
    <property type="protein sequence ID" value="PZX40874.1"/>
    <property type="molecule type" value="Genomic_DNA"/>
</dbReference>
<evidence type="ECO:0000313" key="2">
    <source>
        <dbReference type="Proteomes" id="UP000248584"/>
    </source>
</evidence>
<accession>A0ABX5PY59</accession>
<reference evidence="1 2" key="1">
    <citation type="submission" date="2018-06" db="EMBL/GenBank/DDBJ databases">
        <title>Genomic Encyclopedia of Archaeal and Bacterial Type Strains, Phase II (KMG-II): from individual species to whole genera.</title>
        <authorList>
            <person name="Goeker M."/>
        </authorList>
    </citation>
    <scope>NUCLEOTIDE SEQUENCE [LARGE SCALE GENOMIC DNA]</scope>
    <source>
        <strain evidence="1 2">DSM 17205</strain>
    </source>
</reference>